<gene>
    <name evidence="5" type="primary">LOC108837404</name>
</gene>
<dbReference type="KEGG" id="rsz:108837404"/>
<dbReference type="Gene3D" id="6.10.140.1620">
    <property type="match status" value="1"/>
</dbReference>
<feature type="compositionally biased region" description="Low complexity" evidence="3">
    <location>
        <begin position="187"/>
        <end position="200"/>
    </location>
</feature>
<proteinExistence type="inferred from homology"/>
<sequence>MEEEAALVTDGPAMTFEEVSMERSKSFVKALQELKNLRPQLYSAADYCEKSYLHSEQKQMVLDNLKDYTVKALVNAVDHLGTVASKLTDLFDHQSSDISTMELRASCVSQQLLTSRTYIEKEGLRQQQLLAVIPMHHKHYTLPNSVNKRVHFSPLRRTDTRQNHYQDISRLQPSDAPSSKSLSWHLGSETKSTLEGTTTTVAPSSKDSKAFVKTSGVFHLSGDEENIINKKPLVGGVRATSTITRQRYGDAHKAVEVTKLTTAHNSLDNPRGEIIQAPVRTKSVLSAFFVKPKTPQLKAG</sequence>
<accession>A0A9W3D9Z0</accession>
<dbReference type="GeneID" id="108837404"/>
<dbReference type="Proteomes" id="UP000504610">
    <property type="component" value="Chromosome 3"/>
</dbReference>
<protein>
    <submittedName>
        <fullName evidence="5">Protein ABIL1-like</fullName>
    </submittedName>
</protein>
<reference evidence="5" key="2">
    <citation type="submission" date="2025-08" db="UniProtKB">
        <authorList>
            <consortium name="RefSeq"/>
        </authorList>
    </citation>
    <scope>IDENTIFICATION</scope>
    <source>
        <tissue evidence="5">Leaf</tissue>
    </source>
</reference>
<evidence type="ECO:0000256" key="1">
    <source>
        <dbReference type="ARBA" id="ARBA00010020"/>
    </source>
</evidence>
<reference evidence="4" key="1">
    <citation type="journal article" date="2019" name="Database">
        <title>The radish genome database (RadishGD): an integrated information resource for radish genomics.</title>
        <authorList>
            <person name="Yu H.J."/>
            <person name="Baek S."/>
            <person name="Lee Y.J."/>
            <person name="Cho A."/>
            <person name="Mun J.H."/>
        </authorList>
    </citation>
    <scope>NUCLEOTIDE SEQUENCE [LARGE SCALE GENOMIC DNA]</scope>
    <source>
        <strain evidence="4">cv. WK10039</strain>
    </source>
</reference>
<organism evidence="4 5">
    <name type="scientific">Raphanus sativus</name>
    <name type="common">Radish</name>
    <name type="synonym">Raphanus raphanistrum var. sativus</name>
    <dbReference type="NCBI Taxonomy" id="3726"/>
    <lineage>
        <taxon>Eukaryota</taxon>
        <taxon>Viridiplantae</taxon>
        <taxon>Streptophyta</taxon>
        <taxon>Embryophyta</taxon>
        <taxon>Tracheophyta</taxon>
        <taxon>Spermatophyta</taxon>
        <taxon>Magnoliopsida</taxon>
        <taxon>eudicotyledons</taxon>
        <taxon>Gunneridae</taxon>
        <taxon>Pentapetalae</taxon>
        <taxon>rosids</taxon>
        <taxon>malvids</taxon>
        <taxon>Brassicales</taxon>
        <taxon>Brassicaceae</taxon>
        <taxon>Brassiceae</taxon>
        <taxon>Raphanus</taxon>
    </lineage>
</organism>
<dbReference type="RefSeq" id="XP_056860569.1">
    <property type="nucleotide sequence ID" value="XM_057004589.1"/>
</dbReference>
<evidence type="ECO:0000313" key="5">
    <source>
        <dbReference type="RefSeq" id="XP_056860569.1"/>
    </source>
</evidence>
<comment type="function">
    <text evidence="2">Involved in regulation of actin and microtubule organization. Part of a WAVE complex that activates the Arp2/3 complex.</text>
</comment>
<evidence type="ECO:0000313" key="4">
    <source>
        <dbReference type="Proteomes" id="UP000504610"/>
    </source>
</evidence>
<keyword evidence="4" id="KW-1185">Reference proteome</keyword>
<dbReference type="PANTHER" id="PTHR10460">
    <property type="entry name" value="ABL INTERACTOR FAMILY MEMBER"/>
    <property type="match status" value="1"/>
</dbReference>
<comment type="similarity">
    <text evidence="1">Belongs to the ABI family.</text>
</comment>
<name>A0A9W3D9Z0_RAPSA</name>
<dbReference type="PANTHER" id="PTHR10460:SF0">
    <property type="entry name" value="ABELSON INTERACTING PROTEIN, ISOFORM D"/>
    <property type="match status" value="1"/>
</dbReference>
<dbReference type="OrthoDB" id="5971719at2759"/>
<dbReference type="AlphaFoldDB" id="A0A9W3D9Z0"/>
<feature type="region of interest" description="Disordered" evidence="3">
    <location>
        <begin position="170"/>
        <end position="201"/>
    </location>
</feature>
<evidence type="ECO:0000256" key="3">
    <source>
        <dbReference type="SAM" id="MobiDB-lite"/>
    </source>
</evidence>
<feature type="compositionally biased region" description="Polar residues" evidence="3">
    <location>
        <begin position="170"/>
        <end position="182"/>
    </location>
</feature>
<dbReference type="InterPro" id="IPR028457">
    <property type="entry name" value="ABI"/>
</dbReference>
<evidence type="ECO:0000256" key="2">
    <source>
        <dbReference type="ARBA" id="ARBA00025223"/>
    </source>
</evidence>